<dbReference type="PANTHER" id="PTHR43415:SF3">
    <property type="entry name" value="GNAT-FAMILY ACETYLTRANSFERASE"/>
    <property type="match status" value="1"/>
</dbReference>
<dbReference type="STRING" id="415015.SAMN05660462_00877"/>
<dbReference type="PANTHER" id="PTHR43415">
    <property type="entry name" value="SPERMIDINE N(1)-ACETYLTRANSFERASE"/>
    <property type="match status" value="1"/>
</dbReference>
<dbReference type="AlphaFoldDB" id="A0A1H3MNP1"/>
<feature type="domain" description="N-acetyltransferase" evidence="1">
    <location>
        <begin position="1"/>
        <end position="159"/>
    </location>
</feature>
<dbReference type="Gene3D" id="3.40.630.30">
    <property type="match status" value="1"/>
</dbReference>
<accession>A0A1H3MNP1</accession>
<gene>
    <name evidence="2" type="ORF">SAMN05660462_00877</name>
</gene>
<keyword evidence="2" id="KW-0808">Transferase</keyword>
<organism evidence="2 3">
    <name type="scientific">Proteiniborus ethanoligenes</name>
    <dbReference type="NCBI Taxonomy" id="415015"/>
    <lineage>
        <taxon>Bacteria</taxon>
        <taxon>Bacillati</taxon>
        <taxon>Bacillota</taxon>
        <taxon>Clostridia</taxon>
        <taxon>Eubacteriales</taxon>
        <taxon>Proteiniborus</taxon>
    </lineage>
</organism>
<dbReference type="EMBL" id="FNQE01000007">
    <property type="protein sequence ID" value="SDY77795.1"/>
    <property type="molecule type" value="Genomic_DNA"/>
</dbReference>
<dbReference type="Proteomes" id="UP000198625">
    <property type="component" value="Unassembled WGS sequence"/>
</dbReference>
<evidence type="ECO:0000313" key="3">
    <source>
        <dbReference type="Proteomes" id="UP000198625"/>
    </source>
</evidence>
<reference evidence="2 3" key="1">
    <citation type="submission" date="2016-10" db="EMBL/GenBank/DDBJ databases">
        <authorList>
            <person name="de Groot N.N."/>
        </authorList>
    </citation>
    <scope>NUCLEOTIDE SEQUENCE [LARGE SCALE GENOMIC DNA]</scope>
    <source>
        <strain evidence="2 3">DSM 21650</strain>
    </source>
</reference>
<dbReference type="GO" id="GO:0016747">
    <property type="term" value="F:acyltransferase activity, transferring groups other than amino-acyl groups"/>
    <property type="evidence" value="ECO:0007669"/>
    <property type="project" value="InterPro"/>
</dbReference>
<dbReference type="PROSITE" id="PS51186">
    <property type="entry name" value="GNAT"/>
    <property type="match status" value="1"/>
</dbReference>
<dbReference type="SUPFAM" id="SSF55729">
    <property type="entry name" value="Acyl-CoA N-acyltransferases (Nat)"/>
    <property type="match status" value="1"/>
</dbReference>
<dbReference type="Pfam" id="PF13302">
    <property type="entry name" value="Acetyltransf_3"/>
    <property type="match status" value="1"/>
</dbReference>
<proteinExistence type="predicted"/>
<name>A0A1H3MNP1_9FIRM</name>
<keyword evidence="3" id="KW-1185">Reference proteome</keyword>
<sequence length="165" mass="19472">MEDVERAYEYMSDPEVLLNLSPGIPYPMTLERERQWFESQIEMKDTYNFSIEDIETGLYIGGCGINKIDWKNSIATVGIYIGDRDFRDKGYGTEAMRLLIHFIFNQMNINRIQLFVFSFNERAISSYKKNGFIEEGRMKQAVYRNGEYHDEIVMAILRENYIKSI</sequence>
<evidence type="ECO:0000259" key="1">
    <source>
        <dbReference type="PROSITE" id="PS51186"/>
    </source>
</evidence>
<dbReference type="InterPro" id="IPR000182">
    <property type="entry name" value="GNAT_dom"/>
</dbReference>
<protein>
    <submittedName>
        <fullName evidence="2">Protein N-acetyltransferase, RimJ/RimL family</fullName>
    </submittedName>
</protein>
<dbReference type="InterPro" id="IPR016181">
    <property type="entry name" value="Acyl_CoA_acyltransferase"/>
</dbReference>
<evidence type="ECO:0000313" key="2">
    <source>
        <dbReference type="EMBL" id="SDY77795.1"/>
    </source>
</evidence>